<keyword evidence="1" id="KW-0472">Membrane</keyword>
<keyword evidence="1" id="KW-0812">Transmembrane</keyword>
<dbReference type="Proteomes" id="UP000217199">
    <property type="component" value="Unassembled WGS sequence"/>
</dbReference>
<proteinExistence type="predicted"/>
<protein>
    <submittedName>
        <fullName evidence="2">Uncharacterized protein</fullName>
    </submittedName>
</protein>
<name>A0A286UKN6_9AGAM</name>
<feature type="transmembrane region" description="Helical" evidence="1">
    <location>
        <begin position="12"/>
        <end position="35"/>
    </location>
</feature>
<dbReference type="InParanoid" id="A0A286UKN6"/>
<comment type="caution">
    <text evidence="2">The sequence shown here is derived from an EMBL/GenBank/DDBJ whole genome shotgun (WGS) entry which is preliminary data.</text>
</comment>
<reference evidence="2 3" key="1">
    <citation type="journal article" date="2017" name="Mol. Ecol.">
        <title>Comparative and population genomic landscape of Phellinus noxius: A hypervariable fungus causing root rot in trees.</title>
        <authorList>
            <person name="Chung C.L."/>
            <person name="Lee T.J."/>
            <person name="Akiba M."/>
            <person name="Lee H.H."/>
            <person name="Kuo T.H."/>
            <person name="Liu D."/>
            <person name="Ke H.M."/>
            <person name="Yokoi T."/>
            <person name="Roa M.B."/>
            <person name="Lu M.J."/>
            <person name="Chang Y.Y."/>
            <person name="Ann P.J."/>
            <person name="Tsai J.N."/>
            <person name="Chen C.Y."/>
            <person name="Tzean S.S."/>
            <person name="Ota Y."/>
            <person name="Hattori T."/>
            <person name="Sahashi N."/>
            <person name="Liou R.F."/>
            <person name="Kikuchi T."/>
            <person name="Tsai I.J."/>
        </authorList>
    </citation>
    <scope>NUCLEOTIDE SEQUENCE [LARGE SCALE GENOMIC DNA]</scope>
    <source>
        <strain evidence="2 3">FFPRI411160</strain>
    </source>
</reference>
<dbReference type="AlphaFoldDB" id="A0A286UKN6"/>
<organism evidence="2 3">
    <name type="scientific">Pyrrhoderma noxium</name>
    <dbReference type="NCBI Taxonomy" id="2282107"/>
    <lineage>
        <taxon>Eukaryota</taxon>
        <taxon>Fungi</taxon>
        <taxon>Dikarya</taxon>
        <taxon>Basidiomycota</taxon>
        <taxon>Agaricomycotina</taxon>
        <taxon>Agaricomycetes</taxon>
        <taxon>Hymenochaetales</taxon>
        <taxon>Hymenochaetaceae</taxon>
        <taxon>Pyrrhoderma</taxon>
    </lineage>
</organism>
<keyword evidence="1" id="KW-1133">Transmembrane helix</keyword>
<gene>
    <name evidence="2" type="ORF">PNOK_0510500</name>
</gene>
<sequence length="69" mass="8285">MIYPSVYYNDHIWILHSRVYGAFFLPIFSLLFVFLRARPIDLHPDYIKWTPIRFAMSSSPSSSMHSFWN</sequence>
<evidence type="ECO:0000313" key="3">
    <source>
        <dbReference type="Proteomes" id="UP000217199"/>
    </source>
</evidence>
<evidence type="ECO:0000256" key="1">
    <source>
        <dbReference type="SAM" id="Phobius"/>
    </source>
</evidence>
<evidence type="ECO:0000313" key="2">
    <source>
        <dbReference type="EMBL" id="PAV20171.1"/>
    </source>
</evidence>
<keyword evidence="3" id="KW-1185">Reference proteome</keyword>
<dbReference type="EMBL" id="NBII01000004">
    <property type="protein sequence ID" value="PAV20171.1"/>
    <property type="molecule type" value="Genomic_DNA"/>
</dbReference>
<accession>A0A286UKN6</accession>